<dbReference type="InterPro" id="IPR020894">
    <property type="entry name" value="Cadherin_CS"/>
</dbReference>
<dbReference type="AlphaFoldDB" id="A0AAD7X3A5"/>
<evidence type="ECO:0000256" key="12">
    <source>
        <dbReference type="ARBA" id="ARBA00022753"/>
    </source>
</evidence>
<evidence type="ECO:0000256" key="14">
    <source>
        <dbReference type="ARBA" id="ARBA00022889"/>
    </source>
</evidence>
<dbReference type="GO" id="GO:0060027">
    <property type="term" value="P:convergent extension involved in gastrulation"/>
    <property type="evidence" value="ECO:0007669"/>
    <property type="project" value="UniProtKB-ARBA"/>
</dbReference>
<dbReference type="InterPro" id="IPR015919">
    <property type="entry name" value="Cadherin-like_sf"/>
</dbReference>
<evidence type="ECO:0000256" key="11">
    <source>
        <dbReference type="ARBA" id="ARBA00022737"/>
    </source>
</evidence>
<dbReference type="InterPro" id="IPR014868">
    <property type="entry name" value="Cadherin_pro_dom"/>
</dbReference>
<comment type="function">
    <text evidence="23">Cadherins are calcium-dependent cell adhesion proteins.</text>
</comment>
<dbReference type="GO" id="GO:0001764">
    <property type="term" value="P:neuron migration"/>
    <property type="evidence" value="ECO:0007669"/>
    <property type="project" value="UniProtKB-ARBA"/>
</dbReference>
<keyword evidence="6" id="KW-1003">Cell membrane</keyword>
<keyword evidence="11" id="KW-0677">Repeat</keyword>
<protein>
    <recommendedName>
        <fullName evidence="20">Cadherin-1</fullName>
    </recommendedName>
</protein>
<dbReference type="GO" id="GO:0007156">
    <property type="term" value="P:homophilic cell adhesion via plasma membrane adhesion molecules"/>
    <property type="evidence" value="ECO:0007669"/>
    <property type="project" value="InterPro"/>
</dbReference>
<evidence type="ECO:0000256" key="5">
    <source>
        <dbReference type="ARBA" id="ARBA00004601"/>
    </source>
</evidence>
<accession>A0AAD7X3A5</accession>
<keyword evidence="16 24" id="KW-1133">Transmembrane helix</keyword>
<evidence type="ECO:0000256" key="3">
    <source>
        <dbReference type="ARBA" id="ARBA00004496"/>
    </source>
</evidence>
<dbReference type="InterPro" id="IPR000233">
    <property type="entry name" value="Cadherin_Y-type_LIR"/>
</dbReference>
<dbReference type="PROSITE" id="PS00232">
    <property type="entry name" value="CADHERIN_1"/>
    <property type="match status" value="2"/>
</dbReference>
<evidence type="ECO:0000256" key="21">
    <source>
        <dbReference type="PROSITE-ProRule" id="PRU00043"/>
    </source>
</evidence>
<dbReference type="GO" id="GO:0055113">
    <property type="term" value="P:epiboly involved in gastrulation with mouth forming second"/>
    <property type="evidence" value="ECO:0007669"/>
    <property type="project" value="UniProtKB-ARBA"/>
</dbReference>
<evidence type="ECO:0000256" key="2">
    <source>
        <dbReference type="ARBA" id="ARBA00004251"/>
    </source>
</evidence>
<evidence type="ECO:0000313" key="28">
    <source>
        <dbReference type="Proteomes" id="UP001221898"/>
    </source>
</evidence>
<comment type="subcellular location">
    <subcellularLocation>
        <location evidence="4">Cell junction</location>
        <location evidence="4">Adherens junction</location>
    </subcellularLocation>
    <subcellularLocation>
        <location evidence="2 22">Cell membrane</location>
        <topology evidence="2 22">Single-pass type I membrane protein</topology>
    </subcellularLocation>
    <subcellularLocation>
        <location evidence="3">Cytoplasm</location>
    </subcellularLocation>
    <subcellularLocation>
        <location evidence="1">Endosome</location>
    </subcellularLocation>
    <subcellularLocation>
        <location evidence="5">Golgi apparatus</location>
        <location evidence="5">trans-Golgi network</location>
    </subcellularLocation>
</comment>
<dbReference type="GO" id="GO:0001841">
    <property type="term" value="P:neural tube formation"/>
    <property type="evidence" value="ECO:0007669"/>
    <property type="project" value="UniProtKB-ARBA"/>
</dbReference>
<evidence type="ECO:0000259" key="26">
    <source>
        <dbReference type="PROSITE" id="PS50268"/>
    </source>
</evidence>
<evidence type="ECO:0000256" key="9">
    <source>
        <dbReference type="ARBA" id="ARBA00022723"/>
    </source>
</evidence>
<keyword evidence="19" id="KW-0325">Glycoprotein</keyword>
<name>A0AAD7X3A5_9TELE</name>
<evidence type="ECO:0000256" key="19">
    <source>
        <dbReference type="ARBA" id="ARBA00023180"/>
    </source>
</evidence>
<dbReference type="SMART" id="SM01055">
    <property type="entry name" value="Cadherin_pro"/>
    <property type="match status" value="1"/>
</dbReference>
<dbReference type="GO" id="GO:0016342">
    <property type="term" value="C:catenin complex"/>
    <property type="evidence" value="ECO:0007669"/>
    <property type="project" value="TreeGrafter"/>
</dbReference>
<dbReference type="GO" id="GO:0030010">
    <property type="term" value="P:establishment of cell polarity"/>
    <property type="evidence" value="ECO:0007669"/>
    <property type="project" value="UniProtKB-ARBA"/>
</dbReference>
<keyword evidence="10 25" id="KW-0732">Signal</keyword>
<evidence type="ECO:0000256" key="7">
    <source>
        <dbReference type="ARBA" id="ARBA00022490"/>
    </source>
</evidence>
<dbReference type="GO" id="GO:0045296">
    <property type="term" value="F:cadherin binding"/>
    <property type="evidence" value="ECO:0007669"/>
    <property type="project" value="TreeGrafter"/>
</dbReference>
<evidence type="ECO:0000256" key="16">
    <source>
        <dbReference type="ARBA" id="ARBA00022989"/>
    </source>
</evidence>
<dbReference type="GO" id="GO:0005509">
    <property type="term" value="F:calcium ion binding"/>
    <property type="evidence" value="ECO:0007669"/>
    <property type="project" value="UniProtKB-UniRule"/>
</dbReference>
<evidence type="ECO:0000256" key="8">
    <source>
        <dbReference type="ARBA" id="ARBA00022692"/>
    </source>
</evidence>
<keyword evidence="18 24" id="KW-0472">Membrane</keyword>
<feature type="transmembrane region" description="Helical" evidence="24">
    <location>
        <begin position="715"/>
        <end position="741"/>
    </location>
</feature>
<evidence type="ECO:0000256" key="1">
    <source>
        <dbReference type="ARBA" id="ARBA00004177"/>
    </source>
</evidence>
<dbReference type="FunFam" id="2.60.40.60:FF:000031">
    <property type="entry name" value="Cadherin 3"/>
    <property type="match status" value="1"/>
</dbReference>
<dbReference type="GO" id="GO:0034332">
    <property type="term" value="P:adherens junction organization"/>
    <property type="evidence" value="ECO:0007669"/>
    <property type="project" value="UniProtKB-ARBA"/>
</dbReference>
<keyword evidence="14 22" id="KW-0130">Cell adhesion</keyword>
<dbReference type="GO" id="GO:0005794">
    <property type="term" value="C:Golgi apparatus"/>
    <property type="evidence" value="ECO:0007669"/>
    <property type="project" value="UniProtKB-SubCell"/>
</dbReference>
<dbReference type="FunFam" id="2.60.40.60:FF:000095">
    <property type="entry name" value="Cadherin 13"/>
    <property type="match status" value="1"/>
</dbReference>
<evidence type="ECO:0000256" key="18">
    <source>
        <dbReference type="ARBA" id="ARBA00023136"/>
    </source>
</evidence>
<feature type="domain" description="Cadherin" evidence="26">
    <location>
        <begin position="389"/>
        <end position="500"/>
    </location>
</feature>
<dbReference type="SUPFAM" id="SSF49313">
    <property type="entry name" value="Cadherin-like"/>
    <property type="match status" value="6"/>
</dbReference>
<dbReference type="GO" id="GO:0008013">
    <property type="term" value="F:beta-catenin binding"/>
    <property type="evidence" value="ECO:0007669"/>
    <property type="project" value="TreeGrafter"/>
</dbReference>
<dbReference type="EMBL" id="JAINUG010000003">
    <property type="protein sequence ID" value="KAJ8417809.1"/>
    <property type="molecule type" value="Genomic_DNA"/>
</dbReference>
<dbReference type="SMART" id="SM00112">
    <property type="entry name" value="CA"/>
    <property type="match status" value="4"/>
</dbReference>
<keyword evidence="8 22" id="KW-0812">Transmembrane</keyword>
<evidence type="ECO:0000256" key="17">
    <source>
        <dbReference type="ARBA" id="ARBA00023034"/>
    </source>
</evidence>
<evidence type="ECO:0000256" key="6">
    <source>
        <dbReference type="ARBA" id="ARBA00022475"/>
    </source>
</evidence>
<dbReference type="FunFam" id="4.10.900.10:FF:000001">
    <property type="entry name" value="Cadherin 2"/>
    <property type="match status" value="1"/>
</dbReference>
<keyword evidence="12" id="KW-0967">Endosome</keyword>
<proteinExistence type="predicted"/>
<comment type="caution">
    <text evidence="27">The sequence shown here is derived from an EMBL/GenBank/DDBJ whole genome shotgun (WGS) entry which is preliminary data.</text>
</comment>
<feature type="domain" description="Cadherin" evidence="26">
    <location>
        <begin position="277"/>
        <end position="388"/>
    </location>
</feature>
<evidence type="ECO:0000256" key="22">
    <source>
        <dbReference type="RuleBase" id="RU003318"/>
    </source>
</evidence>
<keyword evidence="13 21" id="KW-0106">Calcium</keyword>
<keyword evidence="9" id="KW-0479">Metal-binding</keyword>
<gene>
    <name evidence="27" type="ORF">AAFF_G00226520</name>
</gene>
<evidence type="ECO:0000256" key="25">
    <source>
        <dbReference type="SAM" id="SignalP"/>
    </source>
</evidence>
<dbReference type="Pfam" id="PF01049">
    <property type="entry name" value="CADH_Y-type_LIR"/>
    <property type="match status" value="1"/>
</dbReference>
<dbReference type="PANTHER" id="PTHR24027:SF319">
    <property type="entry name" value="CADHERIN-1"/>
    <property type="match status" value="1"/>
</dbReference>
<feature type="domain" description="Cadherin" evidence="26">
    <location>
        <begin position="201"/>
        <end position="276"/>
    </location>
</feature>
<organism evidence="27 28">
    <name type="scientific">Aldrovandia affinis</name>
    <dbReference type="NCBI Taxonomy" id="143900"/>
    <lineage>
        <taxon>Eukaryota</taxon>
        <taxon>Metazoa</taxon>
        <taxon>Chordata</taxon>
        <taxon>Craniata</taxon>
        <taxon>Vertebrata</taxon>
        <taxon>Euteleostomi</taxon>
        <taxon>Actinopterygii</taxon>
        <taxon>Neopterygii</taxon>
        <taxon>Teleostei</taxon>
        <taxon>Notacanthiformes</taxon>
        <taxon>Halosauridae</taxon>
        <taxon>Aldrovandia</taxon>
    </lineage>
</organism>
<keyword evidence="17" id="KW-0333">Golgi apparatus</keyword>
<dbReference type="Gene3D" id="2.60.40.60">
    <property type="entry name" value="Cadherins"/>
    <property type="match status" value="6"/>
</dbReference>
<dbReference type="PANTHER" id="PTHR24027">
    <property type="entry name" value="CADHERIN-23"/>
    <property type="match status" value="1"/>
</dbReference>
<dbReference type="GO" id="GO:0005912">
    <property type="term" value="C:adherens junction"/>
    <property type="evidence" value="ECO:0007669"/>
    <property type="project" value="UniProtKB-SubCell"/>
</dbReference>
<dbReference type="GO" id="GO:0005768">
    <property type="term" value="C:endosome"/>
    <property type="evidence" value="ECO:0007669"/>
    <property type="project" value="UniProtKB-SubCell"/>
</dbReference>
<dbReference type="Gene3D" id="4.10.900.10">
    <property type="entry name" value="TCF3-CBD (Catenin binding domain)"/>
    <property type="match status" value="1"/>
</dbReference>
<reference evidence="27" key="1">
    <citation type="journal article" date="2023" name="Science">
        <title>Genome structures resolve the early diversification of teleost fishes.</title>
        <authorList>
            <person name="Parey E."/>
            <person name="Louis A."/>
            <person name="Montfort J."/>
            <person name="Bouchez O."/>
            <person name="Roques C."/>
            <person name="Iampietro C."/>
            <person name="Lluch J."/>
            <person name="Castinel A."/>
            <person name="Donnadieu C."/>
            <person name="Desvignes T."/>
            <person name="Floi Bucao C."/>
            <person name="Jouanno E."/>
            <person name="Wen M."/>
            <person name="Mejri S."/>
            <person name="Dirks R."/>
            <person name="Jansen H."/>
            <person name="Henkel C."/>
            <person name="Chen W.J."/>
            <person name="Zahm M."/>
            <person name="Cabau C."/>
            <person name="Klopp C."/>
            <person name="Thompson A.W."/>
            <person name="Robinson-Rechavi M."/>
            <person name="Braasch I."/>
            <person name="Lecointre G."/>
            <person name="Bobe J."/>
            <person name="Postlethwait J.H."/>
            <person name="Berthelot C."/>
            <person name="Roest Crollius H."/>
            <person name="Guiguen Y."/>
        </authorList>
    </citation>
    <scope>NUCLEOTIDE SEQUENCE</scope>
    <source>
        <strain evidence="27">NC1722</strain>
    </source>
</reference>
<dbReference type="GO" id="GO:0000902">
    <property type="term" value="P:cell morphogenesis"/>
    <property type="evidence" value="ECO:0007669"/>
    <property type="project" value="TreeGrafter"/>
</dbReference>
<evidence type="ECO:0000256" key="23">
    <source>
        <dbReference type="RuleBase" id="RU004357"/>
    </source>
</evidence>
<dbReference type="Proteomes" id="UP001221898">
    <property type="component" value="Unassembled WGS sequence"/>
</dbReference>
<evidence type="ECO:0000256" key="24">
    <source>
        <dbReference type="SAM" id="Phobius"/>
    </source>
</evidence>
<dbReference type="InterPro" id="IPR027397">
    <property type="entry name" value="Catenin-bd_sf"/>
</dbReference>
<dbReference type="GO" id="GO:0007498">
    <property type="term" value="P:mesoderm development"/>
    <property type="evidence" value="ECO:0007669"/>
    <property type="project" value="UniProtKB-ARBA"/>
</dbReference>
<dbReference type="GO" id="GO:0044331">
    <property type="term" value="P:cell-cell adhesion mediated by cadherin"/>
    <property type="evidence" value="ECO:0007669"/>
    <property type="project" value="TreeGrafter"/>
</dbReference>
<dbReference type="GO" id="GO:0016339">
    <property type="term" value="P:calcium-dependent cell-cell adhesion via plasma membrane cell adhesion molecules"/>
    <property type="evidence" value="ECO:0007669"/>
    <property type="project" value="TreeGrafter"/>
</dbReference>
<dbReference type="GO" id="GO:0007043">
    <property type="term" value="P:cell-cell junction assembly"/>
    <property type="evidence" value="ECO:0007669"/>
    <property type="project" value="TreeGrafter"/>
</dbReference>
<evidence type="ECO:0000256" key="13">
    <source>
        <dbReference type="ARBA" id="ARBA00022837"/>
    </source>
</evidence>
<evidence type="ECO:0000256" key="4">
    <source>
        <dbReference type="ARBA" id="ARBA00004536"/>
    </source>
</evidence>
<evidence type="ECO:0000256" key="10">
    <source>
        <dbReference type="ARBA" id="ARBA00022729"/>
    </source>
</evidence>
<dbReference type="Pfam" id="PF00028">
    <property type="entry name" value="Cadherin"/>
    <property type="match status" value="4"/>
</dbReference>
<feature type="signal peptide" evidence="25">
    <location>
        <begin position="1"/>
        <end position="24"/>
    </location>
</feature>
<dbReference type="GO" id="GO:0042074">
    <property type="term" value="P:cell migration involved in gastrulation"/>
    <property type="evidence" value="ECO:0007669"/>
    <property type="project" value="UniProtKB-ARBA"/>
</dbReference>
<evidence type="ECO:0000313" key="27">
    <source>
        <dbReference type="EMBL" id="KAJ8417809.1"/>
    </source>
</evidence>
<dbReference type="GO" id="GO:0007398">
    <property type="term" value="P:ectoderm development"/>
    <property type="evidence" value="ECO:0007669"/>
    <property type="project" value="UniProtKB-ARBA"/>
</dbReference>
<evidence type="ECO:0000256" key="15">
    <source>
        <dbReference type="ARBA" id="ARBA00022949"/>
    </source>
</evidence>
<dbReference type="InterPro" id="IPR039808">
    <property type="entry name" value="Cadherin"/>
</dbReference>
<dbReference type="PROSITE" id="PS50268">
    <property type="entry name" value="CADHERIN_2"/>
    <property type="match status" value="4"/>
</dbReference>
<evidence type="ECO:0000256" key="20">
    <source>
        <dbReference type="ARBA" id="ARBA00023893"/>
    </source>
</evidence>
<keyword evidence="15" id="KW-0965">Cell junction</keyword>
<dbReference type="FunFam" id="2.60.40.60:FF:000022">
    <property type="entry name" value="Cadherin 2"/>
    <property type="match status" value="1"/>
</dbReference>
<dbReference type="PRINTS" id="PR00205">
    <property type="entry name" value="CADHERIN"/>
</dbReference>
<feature type="domain" description="Cadherin" evidence="26">
    <location>
        <begin position="510"/>
        <end position="608"/>
    </location>
</feature>
<keyword evidence="7" id="KW-0963">Cytoplasm</keyword>
<dbReference type="FunFam" id="2.60.40.60:FF:000011">
    <property type="entry name" value="Cadherin 1"/>
    <property type="match status" value="1"/>
</dbReference>
<dbReference type="Pfam" id="PF08758">
    <property type="entry name" value="Cadherin_pro"/>
    <property type="match status" value="1"/>
</dbReference>
<dbReference type="InterPro" id="IPR002126">
    <property type="entry name" value="Cadherin-like_dom"/>
</dbReference>
<dbReference type="CDD" id="cd11304">
    <property type="entry name" value="Cadherin_repeat"/>
    <property type="match status" value="3"/>
</dbReference>
<dbReference type="FunFam" id="2.60.40.60:FF:000019">
    <property type="entry name" value="Cadherin 2"/>
    <property type="match status" value="1"/>
</dbReference>
<feature type="chain" id="PRO_5042265560" description="Cadherin-1" evidence="25">
    <location>
        <begin position="25"/>
        <end position="891"/>
    </location>
</feature>
<sequence length="891" mass="98341">MGRLRSLEFGIILLFAQAFRSGYCQEELSCQPSFGSDRFVFSVHKTDLRTGTRIGKVSFSDCGGQQSVLFGVKDQRFKVGLDGTVSLTTPMMLREGDLSFQLQILGSNSERNTATIIVIHKLGSNHDHHHHQIPEHSEGNADIPEETSPALPVLVFPRSSEGLRRRKRDWVIPPINFPENDRGPFPKYMVQIRSSRDKEVQLQYSITGPGADQPPVGLFTIDRTTGVLYVTQPLDRETTDKYKLLAHAVAVGHGTAEDPMEIILNVIDQNDNKPEFTQDPFLGSVPEASPKGFEFMKVLAIDKDEPGSANSDIRYKLVSQDPQQPEMNMFFLNTVTGGIQLNSDGLDREHFPKYTLIIEAADLEGEGLQNSCTAIITVTDSNDNAPVFKPLSYTVSVPENKVGALVVKMPVTDGDEPHTPAWSTTYKIIEGNNGGFFNVSTGPSKLEGIITTVKGLDFEKNQKYTLLVTVENDAPFATRLPTSTATVIVNVEDVNEAPIFNPVEKVVLKPENLPVGSDLVAYTATDPDTAKKQKLLYRPGYDPAGWLNVSKETGLIKVRSLMDRESPFVKDGRYRALILAIDNGDIPATGTGTLMIELEDVNDNAPIIEERMVTVCNQDSQPVVLSVTDRDGLGFAAPFNVELQGSSKNNWTVRMNDTKTGIILTLKTKLEQNEYNVVLRVYDVLRLFQDNTVHAKVCDCKGKDFSCHDKAVAGVGLSGILGILGAILLLLLLVLLLLMFLRRRSRTTKEEPLLPDDVRDNLYYYDEEGGGEEDQDYDLSQLHRGLDNRPDVFRNDVAPTFMPAPQYRQRPANPEDIGNFIDDNLKAADNDPTAPPYDSLLVFDYEGGGSEAGSLSSLNSSSSGGDQDYDCLGEWGPRFKKLADMYGGGED</sequence>
<keyword evidence="28" id="KW-1185">Reference proteome</keyword>